<dbReference type="RefSeq" id="WP_267567676.1">
    <property type="nucleotide sequence ID" value="NZ_JAPNTZ010000014.1"/>
</dbReference>
<proteinExistence type="predicted"/>
<evidence type="ECO:0000313" key="2">
    <source>
        <dbReference type="Proteomes" id="UP001151002"/>
    </source>
</evidence>
<dbReference type="Proteomes" id="UP001151002">
    <property type="component" value="Unassembled WGS sequence"/>
</dbReference>
<keyword evidence="2" id="KW-1185">Reference proteome</keyword>
<protein>
    <submittedName>
        <fullName evidence="1">Uncharacterized protein</fullName>
    </submittedName>
</protein>
<organism evidence="1 2">
    <name type="scientific">Paractinoplanes pyxinae</name>
    <dbReference type="NCBI Taxonomy" id="2997416"/>
    <lineage>
        <taxon>Bacteria</taxon>
        <taxon>Bacillati</taxon>
        <taxon>Actinomycetota</taxon>
        <taxon>Actinomycetes</taxon>
        <taxon>Micromonosporales</taxon>
        <taxon>Micromonosporaceae</taxon>
        <taxon>Paractinoplanes</taxon>
    </lineage>
</organism>
<sequence>MTTGSARVGRPDDIDRVVEILTAAFLHDPLWGPAFPDLDRRAEGAPAYLRSLRPAGLHRKITAATGHEMTMMWRPAKGDRLVQQS</sequence>
<dbReference type="EMBL" id="JAPNTZ010000014">
    <property type="protein sequence ID" value="MCY1143179.1"/>
    <property type="molecule type" value="Genomic_DNA"/>
</dbReference>
<comment type="caution">
    <text evidence="1">The sequence shown here is derived from an EMBL/GenBank/DDBJ whole genome shotgun (WGS) entry which is preliminary data.</text>
</comment>
<accession>A0ABT4B9J7</accession>
<dbReference type="Gene3D" id="3.40.630.30">
    <property type="match status" value="1"/>
</dbReference>
<gene>
    <name evidence="1" type="ORF">OWR29_34720</name>
</gene>
<evidence type="ECO:0000313" key="1">
    <source>
        <dbReference type="EMBL" id="MCY1143179.1"/>
    </source>
</evidence>
<name>A0ABT4B9J7_9ACTN</name>
<reference evidence="1" key="1">
    <citation type="submission" date="2022-11" db="EMBL/GenBank/DDBJ databases">
        <authorList>
            <person name="Somphong A."/>
            <person name="Phongsopitanun W."/>
        </authorList>
    </citation>
    <scope>NUCLEOTIDE SEQUENCE</scope>
    <source>
        <strain evidence="1">Pm04-4</strain>
    </source>
</reference>